<reference evidence="2 3" key="1">
    <citation type="journal article" date="2024" name="G3 (Bethesda)">
        <title>Genome assembly of Hibiscus sabdariffa L. provides insights into metabolisms of medicinal natural products.</title>
        <authorList>
            <person name="Kim T."/>
        </authorList>
    </citation>
    <scope>NUCLEOTIDE SEQUENCE [LARGE SCALE GENOMIC DNA]</scope>
    <source>
        <strain evidence="2">TK-2024</strain>
        <tissue evidence="2">Old leaves</tissue>
    </source>
</reference>
<comment type="caution">
    <text evidence="2">The sequence shown here is derived from an EMBL/GenBank/DDBJ whole genome shotgun (WGS) entry which is preliminary data.</text>
</comment>
<evidence type="ECO:0000313" key="2">
    <source>
        <dbReference type="EMBL" id="KAK8597064.1"/>
    </source>
</evidence>
<name>A0ABR2GA07_9ROSI</name>
<sequence length="109" mass="11774">MSNPSVSPSHDSSKLVICPSGRPSDLDASRLEQCFLRCDDQTSNGVRTNEKLDGGNVGDAFMQGVGNIGEDDAVMVGSESMIREVEPLFDGTAMATNRSRIPQRKSREI</sequence>
<keyword evidence="3" id="KW-1185">Reference proteome</keyword>
<gene>
    <name evidence="2" type="ORF">V6N12_065540</name>
</gene>
<dbReference type="Proteomes" id="UP001472677">
    <property type="component" value="Unassembled WGS sequence"/>
</dbReference>
<evidence type="ECO:0000256" key="1">
    <source>
        <dbReference type="SAM" id="MobiDB-lite"/>
    </source>
</evidence>
<protein>
    <submittedName>
        <fullName evidence="2">Uncharacterized protein</fullName>
    </submittedName>
</protein>
<accession>A0ABR2GA07</accession>
<evidence type="ECO:0000313" key="3">
    <source>
        <dbReference type="Proteomes" id="UP001472677"/>
    </source>
</evidence>
<organism evidence="2 3">
    <name type="scientific">Hibiscus sabdariffa</name>
    <name type="common">roselle</name>
    <dbReference type="NCBI Taxonomy" id="183260"/>
    <lineage>
        <taxon>Eukaryota</taxon>
        <taxon>Viridiplantae</taxon>
        <taxon>Streptophyta</taxon>
        <taxon>Embryophyta</taxon>
        <taxon>Tracheophyta</taxon>
        <taxon>Spermatophyta</taxon>
        <taxon>Magnoliopsida</taxon>
        <taxon>eudicotyledons</taxon>
        <taxon>Gunneridae</taxon>
        <taxon>Pentapetalae</taxon>
        <taxon>rosids</taxon>
        <taxon>malvids</taxon>
        <taxon>Malvales</taxon>
        <taxon>Malvaceae</taxon>
        <taxon>Malvoideae</taxon>
        <taxon>Hibiscus</taxon>
    </lineage>
</organism>
<feature type="compositionally biased region" description="Low complexity" evidence="1">
    <location>
        <begin position="1"/>
        <end position="10"/>
    </location>
</feature>
<feature type="region of interest" description="Disordered" evidence="1">
    <location>
        <begin position="1"/>
        <end position="24"/>
    </location>
</feature>
<dbReference type="EMBL" id="JBBPBM010000002">
    <property type="protein sequence ID" value="KAK8597064.1"/>
    <property type="molecule type" value="Genomic_DNA"/>
</dbReference>
<proteinExistence type="predicted"/>